<accession>A0A0E9UMN1</accession>
<sequence length="26" mass="2941">MANRGLLRLNPGQCLNEKENVELVVM</sequence>
<proteinExistence type="predicted"/>
<reference evidence="1" key="2">
    <citation type="journal article" date="2015" name="Fish Shellfish Immunol.">
        <title>Early steps in the European eel (Anguilla anguilla)-Vibrio vulnificus interaction in the gills: Role of the RtxA13 toxin.</title>
        <authorList>
            <person name="Callol A."/>
            <person name="Pajuelo D."/>
            <person name="Ebbesson L."/>
            <person name="Teles M."/>
            <person name="MacKenzie S."/>
            <person name="Amaro C."/>
        </authorList>
    </citation>
    <scope>NUCLEOTIDE SEQUENCE</scope>
</reference>
<protein>
    <submittedName>
        <fullName evidence="1">Uncharacterized protein</fullName>
    </submittedName>
</protein>
<evidence type="ECO:0000313" key="1">
    <source>
        <dbReference type="EMBL" id="JAH66485.1"/>
    </source>
</evidence>
<organism evidence="1">
    <name type="scientific">Anguilla anguilla</name>
    <name type="common">European freshwater eel</name>
    <name type="synonym">Muraena anguilla</name>
    <dbReference type="NCBI Taxonomy" id="7936"/>
    <lineage>
        <taxon>Eukaryota</taxon>
        <taxon>Metazoa</taxon>
        <taxon>Chordata</taxon>
        <taxon>Craniata</taxon>
        <taxon>Vertebrata</taxon>
        <taxon>Euteleostomi</taxon>
        <taxon>Actinopterygii</taxon>
        <taxon>Neopterygii</taxon>
        <taxon>Teleostei</taxon>
        <taxon>Anguilliformes</taxon>
        <taxon>Anguillidae</taxon>
        <taxon>Anguilla</taxon>
    </lineage>
</organism>
<dbReference type="AlphaFoldDB" id="A0A0E9UMN1"/>
<dbReference type="EMBL" id="GBXM01042092">
    <property type="protein sequence ID" value="JAH66485.1"/>
    <property type="molecule type" value="Transcribed_RNA"/>
</dbReference>
<name>A0A0E9UMN1_ANGAN</name>
<reference evidence="1" key="1">
    <citation type="submission" date="2014-11" db="EMBL/GenBank/DDBJ databases">
        <authorList>
            <person name="Amaro Gonzalez C."/>
        </authorList>
    </citation>
    <scope>NUCLEOTIDE SEQUENCE</scope>
</reference>